<dbReference type="Gene3D" id="2.40.10.340">
    <property type="entry name" value="Rod shape-determining protein MreC, domain 1"/>
    <property type="match status" value="1"/>
</dbReference>
<evidence type="ECO:0000313" key="8">
    <source>
        <dbReference type="Proteomes" id="UP000002420"/>
    </source>
</evidence>
<dbReference type="InterPro" id="IPR042175">
    <property type="entry name" value="Cell/Rod_MreC_2"/>
</dbReference>
<protein>
    <recommendedName>
        <fullName evidence="2 5">Cell shape-determining protein MreC</fullName>
    </recommendedName>
    <alternativeName>
        <fullName evidence="4 5">Cell shape protein MreC</fullName>
    </alternativeName>
</protein>
<comment type="similarity">
    <text evidence="1 5">Belongs to the MreC family.</text>
</comment>
<dbReference type="RefSeq" id="WP_012470541.1">
    <property type="nucleotide sequence ID" value="NC_010814.1"/>
</dbReference>
<evidence type="ECO:0000256" key="5">
    <source>
        <dbReference type="PIRNR" id="PIRNR038471"/>
    </source>
</evidence>
<dbReference type="InterPro" id="IPR042177">
    <property type="entry name" value="Cell/Rod_1"/>
</dbReference>
<keyword evidence="3 5" id="KW-0133">Cell shape</keyword>
<evidence type="ECO:0000256" key="4">
    <source>
        <dbReference type="ARBA" id="ARBA00032089"/>
    </source>
</evidence>
<proteinExistence type="inferred from homology"/>
<comment type="function">
    <text evidence="5">Involved in formation and maintenance of cell shape.</text>
</comment>
<dbReference type="HOGENOM" id="CLU_042663_1_0_7"/>
<dbReference type="InterPro" id="IPR055342">
    <property type="entry name" value="MreC_beta-barrel_core"/>
</dbReference>
<dbReference type="PIRSF" id="PIRSF038471">
    <property type="entry name" value="MreC"/>
    <property type="match status" value="1"/>
</dbReference>
<dbReference type="PANTHER" id="PTHR34138">
    <property type="entry name" value="CELL SHAPE-DETERMINING PROTEIN MREC"/>
    <property type="match status" value="1"/>
</dbReference>
<dbReference type="PANTHER" id="PTHR34138:SF1">
    <property type="entry name" value="CELL SHAPE-DETERMINING PROTEIN MREC"/>
    <property type="match status" value="1"/>
</dbReference>
<reference evidence="7 8" key="1">
    <citation type="submission" date="2008-05" db="EMBL/GenBank/DDBJ databases">
        <title>Complete sequence of chromosome of Geobacter lovleyi SZ.</title>
        <authorList>
            <consortium name="US DOE Joint Genome Institute"/>
            <person name="Lucas S."/>
            <person name="Copeland A."/>
            <person name="Lapidus A."/>
            <person name="Glavina del Rio T."/>
            <person name="Dalin E."/>
            <person name="Tice H."/>
            <person name="Bruce D."/>
            <person name="Goodwin L."/>
            <person name="Pitluck S."/>
            <person name="Chertkov O."/>
            <person name="Meincke L."/>
            <person name="Brettin T."/>
            <person name="Detter J.C."/>
            <person name="Han C."/>
            <person name="Tapia R."/>
            <person name="Kuske C.R."/>
            <person name="Schmutz J."/>
            <person name="Larimer F."/>
            <person name="Land M."/>
            <person name="Hauser L."/>
            <person name="Kyrpides N."/>
            <person name="Mikhailova N."/>
            <person name="Sung Y."/>
            <person name="Fletcher K.E."/>
            <person name="Ritalahti K.M."/>
            <person name="Loeffler F.E."/>
            <person name="Richardson P."/>
        </authorList>
    </citation>
    <scope>NUCLEOTIDE SEQUENCE [LARGE SCALE GENOMIC DNA]</scope>
    <source>
        <strain evidence="8">ATCC BAA-1151 / DSM 17278 / SZ</strain>
    </source>
</reference>
<evidence type="ECO:0000256" key="2">
    <source>
        <dbReference type="ARBA" id="ARBA00013855"/>
    </source>
</evidence>
<evidence type="ECO:0000256" key="1">
    <source>
        <dbReference type="ARBA" id="ARBA00009369"/>
    </source>
</evidence>
<dbReference type="Proteomes" id="UP000002420">
    <property type="component" value="Chromosome"/>
</dbReference>
<dbReference type="GO" id="GO:0008360">
    <property type="term" value="P:regulation of cell shape"/>
    <property type="evidence" value="ECO:0007669"/>
    <property type="project" value="UniProtKB-KW"/>
</dbReference>
<dbReference type="AlphaFoldDB" id="B3E5W7"/>
<dbReference type="Pfam" id="PF04085">
    <property type="entry name" value="MreC"/>
    <property type="match status" value="1"/>
</dbReference>
<name>B3E5W7_TRIL1</name>
<dbReference type="InterPro" id="IPR007221">
    <property type="entry name" value="MreC"/>
</dbReference>
<dbReference type="NCBIfam" id="TIGR00219">
    <property type="entry name" value="mreC"/>
    <property type="match status" value="1"/>
</dbReference>
<sequence length="274" mass="29816">MFEFIRKFTLPILVCVGLLAALITYSLNLPRTRQANLLERGVNGSLAPMQEQASRSGGFFRRIWHDYIALVDLKQENVRLKDDIKHLNSALAAAGESLRENERLVRLLALRKSIKEPAVAAMVIGEDVTPWFRSLTIDRGSESGIREGMPVLAADGVVGQTVKVTANSSRVLLLTDHASGIAAMVQRSRARGVVKGRGDNLCSLEFAMRGEDVQVGDQVLSSGIGGIFTKGLPIGEVTMVKKGEYGIFQTVTIRPAVSTAHLEEVLVVLRAPQN</sequence>
<dbReference type="OrthoDB" id="9808025at2"/>
<organism evidence="7 8">
    <name type="scientific">Trichlorobacter lovleyi (strain ATCC BAA-1151 / DSM 17278 / SZ)</name>
    <name type="common">Geobacter lovleyi</name>
    <dbReference type="NCBI Taxonomy" id="398767"/>
    <lineage>
        <taxon>Bacteria</taxon>
        <taxon>Pseudomonadati</taxon>
        <taxon>Thermodesulfobacteriota</taxon>
        <taxon>Desulfuromonadia</taxon>
        <taxon>Geobacterales</taxon>
        <taxon>Geobacteraceae</taxon>
        <taxon>Trichlorobacter</taxon>
    </lineage>
</organism>
<dbReference type="Gene3D" id="2.40.10.350">
    <property type="entry name" value="Rod shape-determining protein MreC, domain 2"/>
    <property type="match status" value="1"/>
</dbReference>
<dbReference type="KEGG" id="glo:Glov_2494"/>
<dbReference type="EMBL" id="CP001089">
    <property type="protein sequence ID" value="ACD96208.1"/>
    <property type="molecule type" value="Genomic_DNA"/>
</dbReference>
<feature type="domain" description="Rod shape-determining protein MreC beta-barrel core" evidence="6">
    <location>
        <begin position="123"/>
        <end position="268"/>
    </location>
</feature>
<gene>
    <name evidence="7" type="ordered locus">Glov_2494</name>
</gene>
<evidence type="ECO:0000259" key="6">
    <source>
        <dbReference type="Pfam" id="PF04085"/>
    </source>
</evidence>
<dbReference type="GO" id="GO:0005886">
    <property type="term" value="C:plasma membrane"/>
    <property type="evidence" value="ECO:0007669"/>
    <property type="project" value="TreeGrafter"/>
</dbReference>
<evidence type="ECO:0000256" key="3">
    <source>
        <dbReference type="ARBA" id="ARBA00022960"/>
    </source>
</evidence>
<evidence type="ECO:0000313" key="7">
    <source>
        <dbReference type="EMBL" id="ACD96208.1"/>
    </source>
</evidence>
<accession>B3E5W7</accession>
<dbReference type="STRING" id="398767.Glov_2494"/>
<keyword evidence="8" id="KW-1185">Reference proteome</keyword>
<dbReference type="eggNOG" id="COG1792">
    <property type="taxonomic scope" value="Bacteria"/>
</dbReference>